<dbReference type="GO" id="GO:0046872">
    <property type="term" value="F:metal ion binding"/>
    <property type="evidence" value="ECO:0007669"/>
    <property type="project" value="UniProtKB-KW"/>
</dbReference>
<keyword evidence="7" id="KW-0460">Magnesium</keyword>
<proteinExistence type="inferred from homology"/>
<evidence type="ECO:0000256" key="3">
    <source>
        <dbReference type="ARBA" id="ARBA00009595"/>
    </source>
</evidence>
<evidence type="ECO:0000256" key="1">
    <source>
        <dbReference type="ARBA" id="ARBA00001946"/>
    </source>
</evidence>
<dbReference type="PRINTS" id="PR00502">
    <property type="entry name" value="NUDIXFAMILY"/>
</dbReference>
<comment type="similarity">
    <text evidence="3">Belongs to the Nudix hydrolase family. NudC subfamily.</text>
</comment>
<evidence type="ECO:0000256" key="4">
    <source>
        <dbReference type="ARBA" id="ARBA00012381"/>
    </source>
</evidence>
<dbReference type="AlphaFoldDB" id="A0A7Z9A4W5"/>
<evidence type="ECO:0000256" key="2">
    <source>
        <dbReference type="ARBA" id="ARBA00001947"/>
    </source>
</evidence>
<evidence type="ECO:0000256" key="9">
    <source>
        <dbReference type="ARBA" id="ARBA00023679"/>
    </source>
</evidence>
<comment type="cofactor">
    <cofactor evidence="1">
        <name>Mg(2+)</name>
        <dbReference type="ChEBI" id="CHEBI:18420"/>
    </cofactor>
</comment>
<dbReference type="RefSeq" id="WP_126500315.1">
    <property type="nucleotide sequence ID" value="NZ_LR134479.1"/>
</dbReference>
<accession>A0A7Z9A4W5</accession>
<gene>
    <name evidence="13" type="primary">nudC</name>
    <name evidence="13" type="ORF">NCTC10207_01629</name>
</gene>
<feature type="region of interest" description="Disordered" evidence="11">
    <location>
        <begin position="1"/>
        <end position="28"/>
    </location>
</feature>
<dbReference type="SUPFAM" id="SSF55811">
    <property type="entry name" value="Nudix"/>
    <property type="match status" value="1"/>
</dbReference>
<keyword evidence="6 10" id="KW-0378">Hydrolase</keyword>
<dbReference type="InterPro" id="IPR020476">
    <property type="entry name" value="Nudix_hydrolase"/>
</dbReference>
<evidence type="ECO:0000256" key="10">
    <source>
        <dbReference type="RuleBase" id="RU003476"/>
    </source>
</evidence>
<dbReference type="GO" id="GO:0035529">
    <property type="term" value="F:NADH pyrophosphatase activity"/>
    <property type="evidence" value="ECO:0007669"/>
    <property type="project" value="TreeGrafter"/>
</dbReference>
<dbReference type="InterPro" id="IPR049734">
    <property type="entry name" value="NudC-like_C"/>
</dbReference>
<dbReference type="EC" id="3.6.1.22" evidence="4"/>
<evidence type="ECO:0000313" key="13">
    <source>
        <dbReference type="EMBL" id="VEI23593.1"/>
    </source>
</evidence>
<protein>
    <recommendedName>
        <fullName evidence="4">NAD(+) diphosphatase</fullName>
        <ecNumber evidence="4">3.6.1.22</ecNumber>
    </recommendedName>
</protein>
<dbReference type="Gene3D" id="3.90.79.10">
    <property type="entry name" value="Nucleoside Triphosphate Pyrophosphohydrolase"/>
    <property type="match status" value="1"/>
</dbReference>
<evidence type="ECO:0000256" key="8">
    <source>
        <dbReference type="ARBA" id="ARBA00023027"/>
    </source>
</evidence>
<dbReference type="PROSITE" id="PS51462">
    <property type="entry name" value="NUDIX"/>
    <property type="match status" value="1"/>
</dbReference>
<evidence type="ECO:0000256" key="11">
    <source>
        <dbReference type="SAM" id="MobiDB-lite"/>
    </source>
</evidence>
<name>A0A7Z9A4W5_9MICC</name>
<evidence type="ECO:0000256" key="5">
    <source>
        <dbReference type="ARBA" id="ARBA00022723"/>
    </source>
</evidence>
<comment type="cofactor">
    <cofactor evidence="2">
        <name>Zn(2+)</name>
        <dbReference type="ChEBI" id="CHEBI:29105"/>
    </cofactor>
</comment>
<dbReference type="GO" id="GO:0005829">
    <property type="term" value="C:cytosol"/>
    <property type="evidence" value="ECO:0007669"/>
    <property type="project" value="TreeGrafter"/>
</dbReference>
<dbReference type="PANTHER" id="PTHR42904">
    <property type="entry name" value="NUDIX HYDROLASE, NUDC SUBFAMILY"/>
    <property type="match status" value="1"/>
</dbReference>
<reference evidence="13 14" key="1">
    <citation type="submission" date="2018-12" db="EMBL/GenBank/DDBJ databases">
        <authorList>
            <consortium name="Pathogen Informatics"/>
        </authorList>
    </citation>
    <scope>NUCLEOTIDE SEQUENCE [LARGE SCALE GENOMIC DNA]</scope>
    <source>
        <strain evidence="13 14">NCTC10207</strain>
    </source>
</reference>
<evidence type="ECO:0000259" key="12">
    <source>
        <dbReference type="PROSITE" id="PS51462"/>
    </source>
</evidence>
<dbReference type="InterPro" id="IPR020084">
    <property type="entry name" value="NUDIX_hydrolase_CS"/>
</dbReference>
<dbReference type="EMBL" id="LR134479">
    <property type="protein sequence ID" value="VEI23593.1"/>
    <property type="molecule type" value="Genomic_DNA"/>
</dbReference>
<feature type="domain" description="Nudix hydrolase" evidence="12">
    <location>
        <begin position="169"/>
        <end position="294"/>
    </location>
</feature>
<dbReference type="InterPro" id="IPR015797">
    <property type="entry name" value="NUDIX_hydrolase-like_dom_sf"/>
</dbReference>
<evidence type="ECO:0000313" key="14">
    <source>
        <dbReference type="Proteomes" id="UP000282386"/>
    </source>
</evidence>
<dbReference type="InterPro" id="IPR000086">
    <property type="entry name" value="NUDIX_hydrolase_dom"/>
</dbReference>
<dbReference type="GO" id="GO:0006742">
    <property type="term" value="P:NADP+ catabolic process"/>
    <property type="evidence" value="ECO:0007669"/>
    <property type="project" value="TreeGrafter"/>
</dbReference>
<dbReference type="CDD" id="cd03429">
    <property type="entry name" value="NUDIX_NADH_pyrophosphatase_Nudt13"/>
    <property type="match status" value="1"/>
</dbReference>
<sequence length="313" mass="34695">MSTQNKKLSAHEPQQPAHTTVTDETASRRTRYLVVSRSGDTLVGADGTLHYLDSPPEGSITDVSLEPKLMKPEARHAIEYRAVYVEDADLAALAQELGALPEGCEVSTAGFRFYPVHADPAGRARYGAALAKRDYLIEMAYSAYTGESAPVDPHKGIRLTGSGEMVFPRIEPAVMALIMSEDNSRVLLANNRLWPRNRFALIAGFVDPGENLEQAVTREVYEETGLDALRLDYRMSDIWPFPRSLMVCYRVTVDASQPVTHLDGEIHSARWFTAPELAQAIAEQRTGEPKLELPGTNAVARRMLDEWLQEKGL</sequence>
<organism evidence="13 14">
    <name type="scientific">Rothia aeria</name>
    <dbReference type="NCBI Taxonomy" id="172042"/>
    <lineage>
        <taxon>Bacteria</taxon>
        <taxon>Bacillati</taxon>
        <taxon>Actinomycetota</taxon>
        <taxon>Actinomycetes</taxon>
        <taxon>Micrococcales</taxon>
        <taxon>Micrococcaceae</taxon>
        <taxon>Rothia</taxon>
    </lineage>
</organism>
<dbReference type="Pfam" id="PF00293">
    <property type="entry name" value="NUDIX"/>
    <property type="match status" value="1"/>
</dbReference>
<dbReference type="Proteomes" id="UP000282386">
    <property type="component" value="Chromosome"/>
</dbReference>
<keyword evidence="8" id="KW-0520">NAD</keyword>
<dbReference type="PANTHER" id="PTHR42904:SF6">
    <property type="entry name" value="NAD-CAPPED RNA HYDROLASE NUDT12"/>
    <property type="match status" value="1"/>
</dbReference>
<keyword evidence="5" id="KW-0479">Metal-binding</keyword>
<dbReference type="InterPro" id="IPR050241">
    <property type="entry name" value="NAD-cap_RNA_hydrolase_NudC"/>
</dbReference>
<dbReference type="PROSITE" id="PS00893">
    <property type="entry name" value="NUDIX_BOX"/>
    <property type="match status" value="1"/>
</dbReference>
<evidence type="ECO:0000256" key="7">
    <source>
        <dbReference type="ARBA" id="ARBA00022842"/>
    </source>
</evidence>
<evidence type="ECO:0000256" key="6">
    <source>
        <dbReference type="ARBA" id="ARBA00022801"/>
    </source>
</evidence>
<dbReference type="GO" id="GO:0019677">
    <property type="term" value="P:NAD+ catabolic process"/>
    <property type="evidence" value="ECO:0007669"/>
    <property type="project" value="TreeGrafter"/>
</dbReference>
<comment type="catalytic activity">
    <reaction evidence="9">
        <text>a 5'-end NAD(+)-phospho-ribonucleoside in mRNA + H2O = a 5'-end phospho-adenosine-phospho-ribonucleoside in mRNA + beta-nicotinamide D-ribonucleotide + 2 H(+)</text>
        <dbReference type="Rhea" id="RHEA:60876"/>
        <dbReference type="Rhea" id="RHEA-COMP:15698"/>
        <dbReference type="Rhea" id="RHEA-COMP:15719"/>
        <dbReference type="ChEBI" id="CHEBI:14649"/>
        <dbReference type="ChEBI" id="CHEBI:15377"/>
        <dbReference type="ChEBI" id="CHEBI:15378"/>
        <dbReference type="ChEBI" id="CHEBI:144029"/>
        <dbReference type="ChEBI" id="CHEBI:144051"/>
    </reaction>
    <physiologicalReaction direction="left-to-right" evidence="9">
        <dbReference type="Rhea" id="RHEA:60877"/>
    </physiologicalReaction>
</comment>